<dbReference type="GO" id="GO:0005737">
    <property type="term" value="C:cytoplasm"/>
    <property type="evidence" value="ECO:0007669"/>
    <property type="project" value="UniProtKB-SubCell"/>
</dbReference>
<evidence type="ECO:0000313" key="6">
    <source>
        <dbReference type="Proteomes" id="UP000799436"/>
    </source>
</evidence>
<organism evidence="5 6">
    <name type="scientific">Teratosphaeria nubilosa</name>
    <dbReference type="NCBI Taxonomy" id="161662"/>
    <lineage>
        <taxon>Eukaryota</taxon>
        <taxon>Fungi</taxon>
        <taxon>Dikarya</taxon>
        <taxon>Ascomycota</taxon>
        <taxon>Pezizomycotina</taxon>
        <taxon>Dothideomycetes</taxon>
        <taxon>Dothideomycetidae</taxon>
        <taxon>Mycosphaerellales</taxon>
        <taxon>Teratosphaeriaceae</taxon>
        <taxon>Teratosphaeria</taxon>
    </lineage>
</organism>
<sequence>MSKSSIDERLTELLELADEAKKAGDLSKVGSILKEATQLSPQNEEVRKRWLAVQETGSDGPDALEAVRTYLKTGGEENGRKALQILDQSGSKSWSPHAAAQLLDLLLDGGNELESLDQLTVTFLSRQVEARKYLATKLASHATEVFGRLLKVGDRTFNFVGTVILDDALWDSEEVQRKMQRDVFQLCVATLMEAGVERPAAVMKAIARQLTARPEIIADLIDRDVFDVILEDLDIRSGSYLRSQAVLSTSKLLEVTKEKGEQLFVDFVTRRVKKQMNDDLIVAFSATAAVFPILPAVAARLFMTEGFVQQLVPNLERNSEAAAEGKRKSRKLEQAALELLSAACVDKSCRDAIDKFCSDWLRNLTELREGESRALAALILAKLSEQSADEMTAMLSDLVLNDSQGVQAIEGLAYTSLQPRVKEEICRNQALLKKMVATLETSTMAFSCLTVLSNLTTYRLVLSEEQKKMSQLKAYANVSKPTADDPLDDEKHVTGRCKKVLDVDTVPAITTACRQSTSPAVVASAVRVLLSLSKEQKHRAKMAQQGAIKLLLQIRDRIAKTDKSTAEAAVIERSASHALARLLISVNPAHVFTSALPASSAVSALLPLLSVDSDSEQRDLLPTFEALLALTNLASIEEDTPRDLIVRSVFDKIEDLLFNPNRMIQRATVELVCNLMAAPACVAKFADGSNDSKRRLLILLALTDFEDLATRRAAGGALAALTQWDVAVSAVLSAEDSRGIKALLDLCRDENEEVLHRGLACVLNIVSAPSEVGEKGKKMVKEAGGVNVLKESLKESRTPAILQVGVEVLKKLVRV</sequence>
<dbReference type="AlphaFoldDB" id="A0A6G1L2R9"/>
<evidence type="ECO:0000256" key="1">
    <source>
        <dbReference type="ARBA" id="ARBA00004496"/>
    </source>
</evidence>
<keyword evidence="6" id="KW-1185">Reference proteome</keyword>
<comment type="subcellular location">
    <subcellularLocation>
        <location evidence="1">Cytoplasm</location>
    </subcellularLocation>
</comment>
<dbReference type="PANTHER" id="PTHR45994:SF1">
    <property type="entry name" value="FI21225P1"/>
    <property type="match status" value="1"/>
</dbReference>
<keyword evidence="3" id="KW-0472">Membrane</keyword>
<dbReference type="SUPFAM" id="SSF48371">
    <property type="entry name" value="ARM repeat"/>
    <property type="match status" value="2"/>
</dbReference>
<dbReference type="EMBL" id="ML995860">
    <property type="protein sequence ID" value="KAF2767157.1"/>
    <property type="molecule type" value="Genomic_DNA"/>
</dbReference>
<accession>A0A6G1L2R9</accession>
<dbReference type="Gene3D" id="1.25.10.100">
    <property type="match status" value="1"/>
</dbReference>
<keyword evidence="2" id="KW-0963">Cytoplasm</keyword>
<name>A0A6G1L2R9_9PEZI</name>
<evidence type="ECO:0000256" key="3">
    <source>
        <dbReference type="SAM" id="Phobius"/>
    </source>
</evidence>
<protein>
    <submittedName>
        <fullName evidence="5">ARM repeat-containing protein</fullName>
    </submittedName>
</protein>
<feature type="domain" description="UNC-45/Cro1/She4 central" evidence="4">
    <location>
        <begin position="224"/>
        <end position="383"/>
    </location>
</feature>
<gene>
    <name evidence="5" type="ORF">EJ03DRAFT_160577</name>
</gene>
<dbReference type="OrthoDB" id="5574718at2759"/>
<dbReference type="PANTHER" id="PTHR45994">
    <property type="entry name" value="FI21225P1"/>
    <property type="match status" value="1"/>
</dbReference>
<dbReference type="Proteomes" id="UP000799436">
    <property type="component" value="Unassembled WGS sequence"/>
</dbReference>
<evidence type="ECO:0000259" key="4">
    <source>
        <dbReference type="Pfam" id="PF11701"/>
    </source>
</evidence>
<proteinExistence type="predicted"/>
<dbReference type="InterPro" id="IPR016024">
    <property type="entry name" value="ARM-type_fold"/>
</dbReference>
<feature type="transmembrane region" description="Helical" evidence="3">
    <location>
        <begin position="280"/>
        <end position="303"/>
    </location>
</feature>
<evidence type="ECO:0000313" key="5">
    <source>
        <dbReference type="EMBL" id="KAF2767157.1"/>
    </source>
</evidence>
<dbReference type="InterPro" id="IPR011989">
    <property type="entry name" value="ARM-like"/>
</dbReference>
<evidence type="ECO:0000256" key="2">
    <source>
        <dbReference type="ARBA" id="ARBA00022490"/>
    </source>
</evidence>
<reference evidence="5" key="1">
    <citation type="journal article" date="2020" name="Stud. Mycol.">
        <title>101 Dothideomycetes genomes: a test case for predicting lifestyles and emergence of pathogens.</title>
        <authorList>
            <person name="Haridas S."/>
            <person name="Albert R."/>
            <person name="Binder M."/>
            <person name="Bloem J."/>
            <person name="Labutti K."/>
            <person name="Salamov A."/>
            <person name="Andreopoulos B."/>
            <person name="Baker S."/>
            <person name="Barry K."/>
            <person name="Bills G."/>
            <person name="Bluhm B."/>
            <person name="Cannon C."/>
            <person name="Castanera R."/>
            <person name="Culley D."/>
            <person name="Daum C."/>
            <person name="Ezra D."/>
            <person name="Gonzalez J."/>
            <person name="Henrissat B."/>
            <person name="Kuo A."/>
            <person name="Liang C."/>
            <person name="Lipzen A."/>
            <person name="Lutzoni F."/>
            <person name="Magnuson J."/>
            <person name="Mondo S."/>
            <person name="Nolan M."/>
            <person name="Ohm R."/>
            <person name="Pangilinan J."/>
            <person name="Park H.-J."/>
            <person name="Ramirez L."/>
            <person name="Alfaro M."/>
            <person name="Sun H."/>
            <person name="Tritt A."/>
            <person name="Yoshinaga Y."/>
            <person name="Zwiers L.-H."/>
            <person name="Turgeon B."/>
            <person name="Goodwin S."/>
            <person name="Spatafora J."/>
            <person name="Crous P."/>
            <person name="Grigoriev I."/>
        </authorList>
    </citation>
    <scope>NUCLEOTIDE SEQUENCE</scope>
    <source>
        <strain evidence="5">CBS 116005</strain>
    </source>
</reference>
<keyword evidence="3" id="KW-1133">Transmembrane helix</keyword>
<keyword evidence="3" id="KW-0812">Transmembrane</keyword>
<dbReference type="GO" id="GO:0051879">
    <property type="term" value="F:Hsp90 protein binding"/>
    <property type="evidence" value="ECO:0007669"/>
    <property type="project" value="TreeGrafter"/>
</dbReference>
<dbReference type="Gene3D" id="1.25.10.10">
    <property type="entry name" value="Leucine-rich Repeat Variant"/>
    <property type="match status" value="1"/>
</dbReference>
<dbReference type="Pfam" id="PF11701">
    <property type="entry name" value="UNC45-central"/>
    <property type="match status" value="1"/>
</dbReference>
<dbReference type="InterPro" id="IPR024660">
    <property type="entry name" value="UCS_central_dom"/>
</dbReference>